<keyword evidence="2 7" id="KW-0812">Transmembrane</keyword>
<evidence type="ECO:0000256" key="3">
    <source>
        <dbReference type="ARBA" id="ARBA00022989"/>
    </source>
</evidence>
<dbReference type="Pfam" id="PF02189">
    <property type="entry name" value="ITAM"/>
    <property type="match status" value="1"/>
</dbReference>
<evidence type="ECO:0000313" key="10">
    <source>
        <dbReference type="RefSeq" id="XP_006038162.2"/>
    </source>
</evidence>
<dbReference type="PANTHER" id="PTHR14334:SF1">
    <property type="entry name" value="B-CELL ANTIGEN RECEPTOR COMPLEX-ASSOCIATED PROTEIN ALPHA CHAIN"/>
    <property type="match status" value="1"/>
</dbReference>
<evidence type="ECO:0000256" key="1">
    <source>
        <dbReference type="ARBA" id="ARBA00004479"/>
    </source>
</evidence>
<name>A0A1U7SWX5_ALLSI</name>
<dbReference type="InterPro" id="IPR007110">
    <property type="entry name" value="Ig-like_dom"/>
</dbReference>
<dbReference type="PROSITE" id="PS50835">
    <property type="entry name" value="IG_LIKE"/>
    <property type="match status" value="1"/>
</dbReference>
<dbReference type="SMART" id="SM00077">
    <property type="entry name" value="ITAM"/>
    <property type="match status" value="1"/>
</dbReference>
<gene>
    <name evidence="10" type="primary">CD79A</name>
</gene>
<evidence type="ECO:0000256" key="4">
    <source>
        <dbReference type="ARBA" id="ARBA00023136"/>
    </source>
</evidence>
<reference evidence="10" key="1">
    <citation type="submission" date="2025-08" db="UniProtKB">
        <authorList>
            <consortium name="RefSeq"/>
        </authorList>
    </citation>
    <scope>IDENTIFICATION</scope>
</reference>
<feature type="domain" description="Ig-like" evidence="8">
    <location>
        <begin position="150"/>
        <end position="238"/>
    </location>
</feature>
<dbReference type="AlphaFoldDB" id="A0A1U7SWX5"/>
<accession>A0A1U7SWX5</accession>
<dbReference type="PANTHER" id="PTHR14334">
    <property type="entry name" value="B-CELL ANTIGEN RECEPTOR COMPLEX-ASSOCIATED PROTEIN"/>
    <property type="match status" value="1"/>
</dbReference>
<dbReference type="RefSeq" id="XP_006038162.2">
    <property type="nucleotide sequence ID" value="XM_006038100.3"/>
</dbReference>
<dbReference type="Pfam" id="PF13895">
    <property type="entry name" value="Ig_2"/>
    <property type="match status" value="1"/>
</dbReference>
<evidence type="ECO:0000256" key="2">
    <source>
        <dbReference type="ARBA" id="ARBA00022692"/>
    </source>
</evidence>
<dbReference type="InterPro" id="IPR036179">
    <property type="entry name" value="Ig-like_dom_sf"/>
</dbReference>
<evidence type="ECO:0000313" key="9">
    <source>
        <dbReference type="Proteomes" id="UP000189705"/>
    </source>
</evidence>
<evidence type="ECO:0000256" key="7">
    <source>
        <dbReference type="SAM" id="Phobius"/>
    </source>
</evidence>
<dbReference type="KEGG" id="asn:102384491"/>
<organism evidence="9 10">
    <name type="scientific">Alligator sinensis</name>
    <name type="common">Chinese alligator</name>
    <dbReference type="NCBI Taxonomy" id="38654"/>
    <lineage>
        <taxon>Eukaryota</taxon>
        <taxon>Metazoa</taxon>
        <taxon>Chordata</taxon>
        <taxon>Craniata</taxon>
        <taxon>Vertebrata</taxon>
        <taxon>Euteleostomi</taxon>
        <taxon>Archelosauria</taxon>
        <taxon>Archosauria</taxon>
        <taxon>Crocodylia</taxon>
        <taxon>Alligatoridae</taxon>
        <taxon>Alligatorinae</taxon>
        <taxon>Alligator</taxon>
    </lineage>
</organism>
<protein>
    <submittedName>
        <fullName evidence="10">B-cell antigen receptor complex-associated protein alpha chain</fullName>
    </submittedName>
</protein>
<dbReference type="GO" id="GO:0030183">
    <property type="term" value="P:B cell differentiation"/>
    <property type="evidence" value="ECO:0007669"/>
    <property type="project" value="TreeGrafter"/>
</dbReference>
<keyword evidence="9" id="KW-1185">Reference proteome</keyword>
<evidence type="ECO:0000256" key="6">
    <source>
        <dbReference type="SAM" id="MobiDB-lite"/>
    </source>
</evidence>
<dbReference type="InterPro" id="IPR003599">
    <property type="entry name" value="Ig_sub"/>
</dbReference>
<dbReference type="InterPro" id="IPR013783">
    <property type="entry name" value="Ig-like_fold"/>
</dbReference>
<evidence type="ECO:0000256" key="5">
    <source>
        <dbReference type="ARBA" id="ARBA00023319"/>
    </source>
</evidence>
<dbReference type="InParanoid" id="A0A1U7SWX5"/>
<keyword evidence="4 7" id="KW-0472">Membrane</keyword>
<dbReference type="CDD" id="cd00096">
    <property type="entry name" value="Ig"/>
    <property type="match status" value="1"/>
</dbReference>
<dbReference type="Proteomes" id="UP000189705">
    <property type="component" value="Unplaced"/>
</dbReference>
<comment type="subcellular location">
    <subcellularLocation>
        <location evidence="1">Membrane</location>
        <topology evidence="1">Single-pass type I membrane protein</topology>
    </subcellularLocation>
</comment>
<dbReference type="STRING" id="38654.A0A1U7SWX5"/>
<dbReference type="GO" id="GO:0009897">
    <property type="term" value="C:external side of plasma membrane"/>
    <property type="evidence" value="ECO:0007669"/>
    <property type="project" value="TreeGrafter"/>
</dbReference>
<keyword evidence="10" id="KW-0675">Receptor</keyword>
<dbReference type="GO" id="GO:0019815">
    <property type="term" value="C:B cell receptor complex"/>
    <property type="evidence" value="ECO:0007669"/>
    <property type="project" value="TreeGrafter"/>
</dbReference>
<feature type="transmembrane region" description="Helical" evidence="7">
    <location>
        <begin position="272"/>
        <end position="293"/>
    </location>
</feature>
<dbReference type="eggNOG" id="ENOG502S1DI">
    <property type="taxonomic scope" value="Eukaryota"/>
</dbReference>
<dbReference type="GeneID" id="102384491"/>
<sequence length="354" mass="38109">MASRQVPFSTLAVSLPPPVVPGAGAGRAARGAGGRGHQGASPPGAGLRAPRSGRQTWQCVGHPASSMLRVTPWGWATLPLFLALLSGCLRGVVTSAGTMTPNATMNCSGSPTTPPWGNTIVPEQKAVAKPLKSDSVTVETNRTAQLPWLPLSVLRVQPGPTSLTVTVGSPAELRCEFQANPNASVIWSRACSANCTELPVMVNGSDCWISVDGRHGTSLLAFPHAEKQHSGLYYCRVEADDMRGQSCGTYLRVRKPMPTSFLNMRESTKNQIITAEGILLLFCAVGPGLFLLFRKRWANERLLQAKKSAYEEENLYEGLNLDDCSMYEDISRGLQSTYQDVANIRGSDIQLEKP</sequence>
<proteinExistence type="predicted"/>
<dbReference type="InterPro" id="IPR003110">
    <property type="entry name" value="Phos_immunorcpt_sig_ITAM"/>
</dbReference>
<dbReference type="Gene3D" id="2.60.40.10">
    <property type="entry name" value="Immunoglobulins"/>
    <property type="match status" value="1"/>
</dbReference>
<keyword evidence="3 7" id="KW-1133">Transmembrane helix</keyword>
<dbReference type="GO" id="GO:0004888">
    <property type="term" value="F:transmembrane signaling receptor activity"/>
    <property type="evidence" value="ECO:0007669"/>
    <property type="project" value="InterPro"/>
</dbReference>
<dbReference type="GO" id="GO:0050853">
    <property type="term" value="P:B cell receptor signaling pathway"/>
    <property type="evidence" value="ECO:0007669"/>
    <property type="project" value="TreeGrafter"/>
</dbReference>
<evidence type="ECO:0000259" key="8">
    <source>
        <dbReference type="PROSITE" id="PS50835"/>
    </source>
</evidence>
<feature type="region of interest" description="Disordered" evidence="6">
    <location>
        <begin position="17"/>
        <end position="53"/>
    </location>
</feature>
<dbReference type="CTD" id="973"/>
<dbReference type="PROSITE" id="PS51055">
    <property type="entry name" value="ITAM_1"/>
    <property type="match status" value="1"/>
</dbReference>
<keyword evidence="5" id="KW-0393">Immunoglobulin domain</keyword>
<dbReference type="SUPFAM" id="SSF48726">
    <property type="entry name" value="Immunoglobulin"/>
    <property type="match status" value="1"/>
</dbReference>
<dbReference type="SMART" id="SM00409">
    <property type="entry name" value="IG"/>
    <property type="match status" value="1"/>
</dbReference>